<evidence type="ECO:0000256" key="3">
    <source>
        <dbReference type="ARBA" id="ARBA00023284"/>
    </source>
</evidence>
<evidence type="ECO:0000259" key="4">
    <source>
        <dbReference type="Pfam" id="PF00085"/>
    </source>
</evidence>
<dbReference type="InterPro" id="IPR013766">
    <property type="entry name" value="Thioredoxin_domain"/>
</dbReference>
<organism evidence="5 6">
    <name type="scientific">Salinibacillus aidingensis</name>
    <dbReference type="NCBI Taxonomy" id="237684"/>
    <lineage>
        <taxon>Bacteria</taxon>
        <taxon>Bacillati</taxon>
        <taxon>Bacillota</taxon>
        <taxon>Bacilli</taxon>
        <taxon>Bacillales</taxon>
        <taxon>Bacillaceae</taxon>
        <taxon>Salinibacillus</taxon>
    </lineage>
</organism>
<accession>A0ABN1B981</accession>
<sequence length="68" mass="7447">MLGPVVSKAADELDSVDFYSVDVDQASDLANEFKVQSIPTLVLVKDGEEADRSIGYIPEEQIKKFAQS</sequence>
<dbReference type="Pfam" id="PF00085">
    <property type="entry name" value="Thioredoxin"/>
    <property type="match status" value="1"/>
</dbReference>
<evidence type="ECO:0000313" key="6">
    <source>
        <dbReference type="Proteomes" id="UP001500880"/>
    </source>
</evidence>
<dbReference type="PANTHER" id="PTHR45663">
    <property type="entry name" value="GEO12009P1"/>
    <property type="match status" value="1"/>
</dbReference>
<evidence type="ECO:0000313" key="5">
    <source>
        <dbReference type="EMBL" id="GAA0492868.1"/>
    </source>
</evidence>
<dbReference type="EMBL" id="BAAADO010000003">
    <property type="protein sequence ID" value="GAA0492868.1"/>
    <property type="molecule type" value="Genomic_DNA"/>
</dbReference>
<proteinExistence type="inferred from homology"/>
<dbReference type="CDD" id="cd02947">
    <property type="entry name" value="TRX_family"/>
    <property type="match status" value="1"/>
</dbReference>
<protein>
    <recommendedName>
        <fullName evidence="4">Thioredoxin domain-containing protein</fullName>
    </recommendedName>
</protein>
<keyword evidence="6" id="KW-1185">Reference proteome</keyword>
<dbReference type="Gene3D" id="3.40.30.10">
    <property type="entry name" value="Glutaredoxin"/>
    <property type="match status" value="1"/>
</dbReference>
<evidence type="ECO:0000256" key="1">
    <source>
        <dbReference type="ARBA" id="ARBA00008987"/>
    </source>
</evidence>
<name>A0ABN1B981_9BACI</name>
<dbReference type="PANTHER" id="PTHR45663:SF11">
    <property type="entry name" value="GEO12009P1"/>
    <property type="match status" value="1"/>
</dbReference>
<reference evidence="5 6" key="1">
    <citation type="journal article" date="2019" name="Int. J. Syst. Evol. Microbiol.">
        <title>The Global Catalogue of Microorganisms (GCM) 10K type strain sequencing project: providing services to taxonomists for standard genome sequencing and annotation.</title>
        <authorList>
            <consortium name="The Broad Institute Genomics Platform"/>
            <consortium name="The Broad Institute Genome Sequencing Center for Infectious Disease"/>
            <person name="Wu L."/>
            <person name="Ma J."/>
        </authorList>
    </citation>
    <scope>NUCLEOTIDE SEQUENCE [LARGE SCALE GENOMIC DNA]</scope>
    <source>
        <strain evidence="5 6">JCM 12389</strain>
    </source>
</reference>
<evidence type="ECO:0000256" key="2">
    <source>
        <dbReference type="ARBA" id="ARBA00023157"/>
    </source>
</evidence>
<keyword evidence="2" id="KW-1015">Disulfide bond</keyword>
<keyword evidence="3" id="KW-0676">Redox-active center</keyword>
<gene>
    <name evidence="5" type="ORF">GCM10008986_19100</name>
</gene>
<dbReference type="SUPFAM" id="SSF52833">
    <property type="entry name" value="Thioredoxin-like"/>
    <property type="match status" value="1"/>
</dbReference>
<feature type="domain" description="Thioredoxin" evidence="4">
    <location>
        <begin position="1"/>
        <end position="67"/>
    </location>
</feature>
<comment type="caution">
    <text evidence="5">The sequence shown here is derived from an EMBL/GenBank/DDBJ whole genome shotgun (WGS) entry which is preliminary data.</text>
</comment>
<dbReference type="RefSeq" id="WP_343840100.1">
    <property type="nucleotide sequence ID" value="NZ_BAAADO010000003.1"/>
</dbReference>
<dbReference type="Proteomes" id="UP001500880">
    <property type="component" value="Unassembled WGS sequence"/>
</dbReference>
<comment type="similarity">
    <text evidence="1">Belongs to the thioredoxin family.</text>
</comment>
<dbReference type="InterPro" id="IPR036249">
    <property type="entry name" value="Thioredoxin-like_sf"/>
</dbReference>